<evidence type="ECO:0000256" key="1">
    <source>
        <dbReference type="ARBA" id="ARBA00002056"/>
    </source>
</evidence>
<keyword evidence="11" id="KW-1185">Reference proteome</keyword>
<name>A0A4R8MJ88_9BACT</name>
<evidence type="ECO:0000256" key="2">
    <source>
        <dbReference type="ARBA" id="ARBA00012687"/>
    </source>
</evidence>
<sequence>MKSILLLANGPGELWGWVRPVAAELKRRSRKVSLLLLPCQFASGEERRVAESLVPDELRGPSGLAGTLRDALSLGRTAEAVLQLGGDLVWGRIAAGAGRAPLLCYAYGRKNGLSRCDRVFTAFPAMAEAMGERVRVAGDLVRDSLALDGPFPSGEGEDRSVLFFPGSRAAIREFSFPFLKEMLPFLKKNAPEWRFRIVLSPFSTQGEEAVWQSAGFSTARGAEAFRGAGFAVTQPGTNTLELMHRGIPFCVLVPFASLRKVPLPGLPGLIASLPGIGPRFREAALRRRRRKMELLAWPNRLAGRMMAEECIGDYSPETAAEAVIPWLRDRSRRDTLRDALGETAASAPSGAAARIADETERMTVRV</sequence>
<evidence type="ECO:0000256" key="9">
    <source>
        <dbReference type="ARBA" id="ARBA00048975"/>
    </source>
</evidence>
<evidence type="ECO:0000256" key="7">
    <source>
        <dbReference type="ARBA" id="ARBA00022679"/>
    </source>
</evidence>
<reference evidence="10 11" key="1">
    <citation type="submission" date="2019-03" db="EMBL/GenBank/DDBJ databases">
        <title>Genomic Encyclopedia of Type Strains, Phase IV (KMG-IV): sequencing the most valuable type-strain genomes for metagenomic binning, comparative biology and taxonomic classification.</title>
        <authorList>
            <person name="Goeker M."/>
        </authorList>
    </citation>
    <scope>NUCLEOTIDE SEQUENCE [LARGE SCALE GENOMIC DNA]</scope>
    <source>
        <strain evidence="10 11">DSM 25964</strain>
    </source>
</reference>
<dbReference type="OrthoDB" id="2007at2"/>
<dbReference type="InterPro" id="IPR003835">
    <property type="entry name" value="Glyco_trans_19"/>
</dbReference>
<dbReference type="GO" id="GO:0008915">
    <property type="term" value="F:lipid-A-disaccharide synthase activity"/>
    <property type="evidence" value="ECO:0007669"/>
    <property type="project" value="UniProtKB-EC"/>
</dbReference>
<keyword evidence="7" id="KW-0808">Transferase</keyword>
<protein>
    <recommendedName>
        <fullName evidence="3">Lipid-A-disaccharide synthase</fullName>
        <ecNumber evidence="2">2.4.1.182</ecNumber>
    </recommendedName>
</protein>
<dbReference type="AlphaFoldDB" id="A0A4R8MJ88"/>
<comment type="caution">
    <text evidence="10">The sequence shown here is derived from an EMBL/GenBank/DDBJ whole genome shotgun (WGS) entry which is preliminary data.</text>
</comment>
<dbReference type="RefSeq" id="WP_133955501.1">
    <property type="nucleotide sequence ID" value="NZ_SORI01000001.1"/>
</dbReference>
<evidence type="ECO:0000256" key="4">
    <source>
        <dbReference type="ARBA" id="ARBA00022516"/>
    </source>
</evidence>
<dbReference type="GO" id="GO:0016020">
    <property type="term" value="C:membrane"/>
    <property type="evidence" value="ECO:0007669"/>
    <property type="project" value="GOC"/>
</dbReference>
<organism evidence="10 11">
    <name type="scientific">Aminivibrio pyruvatiphilus</name>
    <dbReference type="NCBI Taxonomy" id="1005740"/>
    <lineage>
        <taxon>Bacteria</taxon>
        <taxon>Thermotogati</taxon>
        <taxon>Synergistota</taxon>
        <taxon>Synergistia</taxon>
        <taxon>Synergistales</taxon>
        <taxon>Aminobacteriaceae</taxon>
        <taxon>Aminivibrio</taxon>
    </lineage>
</organism>
<comment type="catalytic activity">
    <reaction evidence="9">
        <text>a lipid X + a UDP-2-N,3-O-bis[(3R)-3-hydroxyacyl]-alpha-D-glucosamine = a lipid A disaccharide + UDP + H(+)</text>
        <dbReference type="Rhea" id="RHEA:67828"/>
        <dbReference type="ChEBI" id="CHEBI:15378"/>
        <dbReference type="ChEBI" id="CHEBI:58223"/>
        <dbReference type="ChEBI" id="CHEBI:137748"/>
        <dbReference type="ChEBI" id="CHEBI:176338"/>
        <dbReference type="ChEBI" id="CHEBI:176343"/>
        <dbReference type="EC" id="2.4.1.182"/>
    </reaction>
</comment>
<dbReference type="EC" id="2.4.1.182" evidence="2"/>
<dbReference type="GO" id="GO:0009245">
    <property type="term" value="P:lipid A biosynthetic process"/>
    <property type="evidence" value="ECO:0007669"/>
    <property type="project" value="UniProtKB-KW"/>
</dbReference>
<evidence type="ECO:0000256" key="8">
    <source>
        <dbReference type="ARBA" id="ARBA00023098"/>
    </source>
</evidence>
<keyword evidence="8" id="KW-0443">Lipid metabolism</keyword>
<keyword evidence="6" id="KW-0328">Glycosyltransferase</keyword>
<evidence type="ECO:0000256" key="5">
    <source>
        <dbReference type="ARBA" id="ARBA00022556"/>
    </source>
</evidence>
<accession>A0A4R8MJ88</accession>
<dbReference type="GO" id="GO:0005543">
    <property type="term" value="F:phospholipid binding"/>
    <property type="evidence" value="ECO:0007669"/>
    <property type="project" value="TreeGrafter"/>
</dbReference>
<evidence type="ECO:0000313" key="11">
    <source>
        <dbReference type="Proteomes" id="UP000295066"/>
    </source>
</evidence>
<gene>
    <name evidence="10" type="ORF">C8D99_101248</name>
</gene>
<keyword evidence="5" id="KW-0441">Lipid A biosynthesis</keyword>
<proteinExistence type="predicted"/>
<dbReference type="SUPFAM" id="SSF53756">
    <property type="entry name" value="UDP-Glycosyltransferase/glycogen phosphorylase"/>
    <property type="match status" value="1"/>
</dbReference>
<evidence type="ECO:0000256" key="6">
    <source>
        <dbReference type="ARBA" id="ARBA00022676"/>
    </source>
</evidence>
<dbReference type="PANTHER" id="PTHR30372">
    <property type="entry name" value="LIPID-A-DISACCHARIDE SYNTHASE"/>
    <property type="match status" value="1"/>
</dbReference>
<dbReference type="PANTHER" id="PTHR30372:SF4">
    <property type="entry name" value="LIPID-A-DISACCHARIDE SYNTHASE, MITOCHONDRIAL-RELATED"/>
    <property type="match status" value="1"/>
</dbReference>
<evidence type="ECO:0000313" key="10">
    <source>
        <dbReference type="EMBL" id="TDY65098.1"/>
    </source>
</evidence>
<keyword evidence="4" id="KW-0444">Lipid biosynthesis</keyword>
<evidence type="ECO:0000256" key="3">
    <source>
        <dbReference type="ARBA" id="ARBA00020902"/>
    </source>
</evidence>
<dbReference type="EMBL" id="SORI01000001">
    <property type="protein sequence ID" value="TDY65098.1"/>
    <property type="molecule type" value="Genomic_DNA"/>
</dbReference>
<comment type="function">
    <text evidence="1">Condensation of UDP-2,3-diacylglucosamine and 2,3-diacylglucosamine-1-phosphate to form lipid A disaccharide, a precursor of lipid A, a phosphorylated glycolipid that anchors the lipopolysaccharide to the outer membrane of the cell.</text>
</comment>
<dbReference type="Proteomes" id="UP000295066">
    <property type="component" value="Unassembled WGS sequence"/>
</dbReference>